<keyword evidence="7" id="KW-1185">Reference proteome</keyword>
<evidence type="ECO:0000313" key="6">
    <source>
        <dbReference type="EMBL" id="GAC35336.1"/>
    </source>
</evidence>
<dbReference type="InterPro" id="IPR009057">
    <property type="entry name" value="Homeodomain-like_sf"/>
</dbReference>
<comment type="caution">
    <text evidence="6">The sequence shown here is derived from an EMBL/GenBank/DDBJ whole genome shotgun (WGS) entry which is preliminary data.</text>
</comment>
<dbReference type="SUPFAM" id="SSF46689">
    <property type="entry name" value="Homeodomain-like"/>
    <property type="match status" value="1"/>
</dbReference>
<feature type="DNA-binding region" description="H-T-H motif" evidence="4">
    <location>
        <begin position="29"/>
        <end position="48"/>
    </location>
</feature>
<keyword evidence="1" id="KW-0805">Transcription regulation</keyword>
<accession>K6ZH70</accession>
<dbReference type="PANTHER" id="PTHR47506:SF1">
    <property type="entry name" value="HTH-TYPE TRANSCRIPTIONAL REGULATOR YJDC"/>
    <property type="match status" value="1"/>
</dbReference>
<dbReference type="EMBL" id="BAER01000129">
    <property type="protein sequence ID" value="GAC35336.1"/>
    <property type="molecule type" value="Genomic_DNA"/>
</dbReference>
<protein>
    <submittedName>
        <fullName evidence="6">TetR family transcriptional regulator</fullName>
    </submittedName>
</protein>
<evidence type="ECO:0000256" key="1">
    <source>
        <dbReference type="ARBA" id="ARBA00023015"/>
    </source>
</evidence>
<gene>
    <name evidence="6" type="ORF">GPLA_4457</name>
</gene>
<dbReference type="OrthoDB" id="270177at2"/>
<proteinExistence type="predicted"/>
<evidence type="ECO:0000256" key="3">
    <source>
        <dbReference type="ARBA" id="ARBA00023163"/>
    </source>
</evidence>
<dbReference type="PANTHER" id="PTHR47506">
    <property type="entry name" value="TRANSCRIPTIONAL REGULATORY PROTEIN"/>
    <property type="match status" value="1"/>
</dbReference>
<evidence type="ECO:0000313" key="7">
    <source>
        <dbReference type="Proteomes" id="UP000006322"/>
    </source>
</evidence>
<dbReference type="STRING" id="1129793.GPLA_4457"/>
<dbReference type="Proteomes" id="UP000006322">
    <property type="component" value="Unassembled WGS sequence"/>
</dbReference>
<dbReference type="PROSITE" id="PS50977">
    <property type="entry name" value="HTH_TETR_2"/>
    <property type="match status" value="1"/>
</dbReference>
<dbReference type="AlphaFoldDB" id="K6ZH70"/>
<dbReference type="Gene3D" id="1.10.10.60">
    <property type="entry name" value="Homeodomain-like"/>
    <property type="match status" value="1"/>
</dbReference>
<evidence type="ECO:0000256" key="4">
    <source>
        <dbReference type="PROSITE-ProRule" id="PRU00335"/>
    </source>
</evidence>
<feature type="domain" description="HTH tetR-type" evidence="5">
    <location>
        <begin position="6"/>
        <end position="66"/>
    </location>
</feature>
<dbReference type="GO" id="GO:0003677">
    <property type="term" value="F:DNA binding"/>
    <property type="evidence" value="ECO:0007669"/>
    <property type="project" value="UniProtKB-UniRule"/>
</dbReference>
<keyword evidence="3" id="KW-0804">Transcription</keyword>
<name>K6ZH70_9ALTE</name>
<dbReference type="PRINTS" id="PR00455">
    <property type="entry name" value="HTHTETR"/>
</dbReference>
<keyword evidence="2 4" id="KW-0238">DNA-binding</keyword>
<dbReference type="InterPro" id="IPR036271">
    <property type="entry name" value="Tet_transcr_reg_TetR-rel_C_sf"/>
</dbReference>
<dbReference type="Pfam" id="PF00440">
    <property type="entry name" value="TetR_N"/>
    <property type="match status" value="1"/>
</dbReference>
<reference evidence="7" key="1">
    <citation type="journal article" date="2014" name="Environ. Microbiol.">
        <title>Comparative genomics of the marine bacterial genus Glaciecola reveals the high degree of genomic diversity and genomic characteristic for cold adaptation.</title>
        <authorList>
            <person name="Qin Q.L."/>
            <person name="Xie B.B."/>
            <person name="Yu Y."/>
            <person name="Shu Y.L."/>
            <person name="Rong J.C."/>
            <person name="Zhang Y.J."/>
            <person name="Zhao D.L."/>
            <person name="Chen X.L."/>
            <person name="Zhang X.Y."/>
            <person name="Chen B."/>
            <person name="Zhou B.C."/>
            <person name="Zhang Y.Z."/>
        </authorList>
    </citation>
    <scope>NUCLEOTIDE SEQUENCE [LARGE SCALE GENOMIC DNA]</scope>
    <source>
        <strain evidence="7">LMG 21857</strain>
    </source>
</reference>
<evidence type="ECO:0000259" key="5">
    <source>
        <dbReference type="PROSITE" id="PS50977"/>
    </source>
</evidence>
<dbReference type="InterPro" id="IPR001647">
    <property type="entry name" value="HTH_TetR"/>
</dbReference>
<dbReference type="SUPFAM" id="SSF48498">
    <property type="entry name" value="Tetracyclin repressor-like, C-terminal domain"/>
    <property type="match status" value="1"/>
</dbReference>
<dbReference type="RefSeq" id="WP_007107099.1">
    <property type="nucleotide sequence ID" value="NZ_BAER01000129.1"/>
</dbReference>
<evidence type="ECO:0000256" key="2">
    <source>
        <dbReference type="ARBA" id="ARBA00023125"/>
    </source>
</evidence>
<organism evidence="6 7">
    <name type="scientific">Paraglaciecola polaris LMG 21857</name>
    <dbReference type="NCBI Taxonomy" id="1129793"/>
    <lineage>
        <taxon>Bacteria</taxon>
        <taxon>Pseudomonadati</taxon>
        <taxon>Pseudomonadota</taxon>
        <taxon>Gammaproteobacteria</taxon>
        <taxon>Alteromonadales</taxon>
        <taxon>Alteromonadaceae</taxon>
        <taxon>Paraglaciecola</taxon>
    </lineage>
</organism>
<sequence>MSGKRTFDDEKALESAMGVFWKKGYAGASLAELTQSMGINKPSMYRTFGNKEALFIKATQRYIEKNAQPHFVHLHQEGTSLAQRIKNYMTSVVSEQCTAEDPKGCYIFLCQGEIASGDMPELPSNLLNQASKKIQDALVEIFTHDPEAIALGLETHATSIALCIATTLRGTASMARAGIPLSELETVIEHSLRGIGLPS</sequence>
<dbReference type="Gene3D" id="1.10.357.10">
    <property type="entry name" value="Tetracycline Repressor, domain 2"/>
    <property type="match status" value="1"/>
</dbReference>